<feature type="transmembrane region" description="Helical" evidence="1">
    <location>
        <begin position="6"/>
        <end position="25"/>
    </location>
</feature>
<reference evidence="2" key="1">
    <citation type="submission" date="2015-01" db="EMBL/GenBank/DDBJ databases">
        <title>The Genome Sequence of Cryptococcus gattii CA1280.</title>
        <authorList>
            <consortium name="The Broad Institute Genomics Platform"/>
            <person name="Cuomo C."/>
            <person name="Litvintseva A."/>
            <person name="Chen Y."/>
            <person name="Heitman J."/>
            <person name="Sun S."/>
            <person name="Springer D."/>
            <person name="Dromer F."/>
            <person name="Young S."/>
            <person name="Zeng Q."/>
            <person name="Gargeya S."/>
            <person name="Abouelleil A."/>
            <person name="Alvarado L."/>
            <person name="Chapman S.B."/>
            <person name="Gainer-Dewar J."/>
            <person name="Goldberg J."/>
            <person name="Griggs A."/>
            <person name="Gujja S."/>
            <person name="Hansen M."/>
            <person name="Howarth C."/>
            <person name="Imamovic A."/>
            <person name="Larimer J."/>
            <person name="Murphy C."/>
            <person name="Naylor J."/>
            <person name="Pearson M."/>
            <person name="Priest M."/>
            <person name="Roberts A."/>
            <person name="Saif S."/>
            <person name="Shea T."/>
            <person name="Sykes S."/>
            <person name="Wortman J."/>
            <person name="Nusbaum C."/>
            <person name="Birren B."/>
        </authorList>
    </citation>
    <scope>NUCLEOTIDE SEQUENCE [LARGE SCALE GENOMIC DNA]</scope>
    <source>
        <strain evidence="2">CA1280</strain>
    </source>
</reference>
<gene>
    <name evidence="2" type="ORF">I312_01670</name>
</gene>
<keyword evidence="1" id="KW-0472">Membrane</keyword>
<sequence length="34" mass="3968">MVVYLLLIGHSKLILNLCGFPLYLLHPSHFCQRQ</sequence>
<evidence type="ECO:0000256" key="1">
    <source>
        <dbReference type="SAM" id="Phobius"/>
    </source>
</evidence>
<accession>A0A0D0VMT8</accession>
<dbReference type="EMBL" id="KN847976">
    <property type="protein sequence ID" value="KIR48601.1"/>
    <property type="molecule type" value="Genomic_DNA"/>
</dbReference>
<dbReference type="HOGENOM" id="CLU_3377067_0_0_1"/>
<dbReference type="AlphaFoldDB" id="A0A0D0VMT8"/>
<name>A0A0D0VMT8_CRYGA</name>
<keyword evidence="1" id="KW-1133">Transmembrane helix</keyword>
<protein>
    <submittedName>
        <fullName evidence="2">Uncharacterized protein</fullName>
    </submittedName>
</protein>
<evidence type="ECO:0000313" key="2">
    <source>
        <dbReference type="EMBL" id="KIR48601.1"/>
    </source>
</evidence>
<keyword evidence="1" id="KW-0812">Transmembrane</keyword>
<organism evidence="2">
    <name type="scientific">Cryptococcus bacillisporus CA1280</name>
    <dbReference type="NCBI Taxonomy" id="1296109"/>
    <lineage>
        <taxon>Eukaryota</taxon>
        <taxon>Fungi</taxon>
        <taxon>Dikarya</taxon>
        <taxon>Basidiomycota</taxon>
        <taxon>Agaricomycotina</taxon>
        <taxon>Tremellomycetes</taxon>
        <taxon>Tremellales</taxon>
        <taxon>Cryptococcaceae</taxon>
        <taxon>Cryptococcus</taxon>
        <taxon>Cryptococcus gattii species complex</taxon>
    </lineage>
</organism>
<proteinExistence type="predicted"/>